<evidence type="ECO:0000313" key="2">
    <source>
        <dbReference type="Proteomes" id="UP001343257"/>
    </source>
</evidence>
<accession>A0ABU6PR02</accession>
<dbReference type="EMBL" id="JARTLD010000023">
    <property type="protein sequence ID" value="MED5017308.1"/>
    <property type="molecule type" value="Genomic_DNA"/>
</dbReference>
<gene>
    <name evidence="1" type="ORF">P9847_08295</name>
</gene>
<keyword evidence="2" id="KW-1185">Reference proteome</keyword>
<dbReference type="Proteomes" id="UP001343257">
    <property type="component" value="Unassembled WGS sequence"/>
</dbReference>
<sequence>MNMKKLLIPTILVVILLIPFGVSYFSFQSQQIANQGAKEFSLHLQAVMSRHQPFKISDLTSVEWDRVYVFHPYTSKSEMEKITAIRWSTSHSYFDYLLERTFLGEYPLDDDSLNKLVFMKDGKVVLDVTLNRAEADFTDVKEIQQDQELTLEPAEGNRVVVFTP</sequence>
<dbReference type="RefSeq" id="WP_328276911.1">
    <property type="nucleotide sequence ID" value="NZ_JARTLD010000023.1"/>
</dbReference>
<comment type="caution">
    <text evidence="1">The sequence shown here is derived from an EMBL/GenBank/DDBJ whole genome shotgun (WGS) entry which is preliminary data.</text>
</comment>
<proteinExistence type="predicted"/>
<evidence type="ECO:0008006" key="3">
    <source>
        <dbReference type="Google" id="ProtNLM"/>
    </source>
</evidence>
<organism evidence="1 2">
    <name type="scientific">Paenibacillus chibensis</name>
    <dbReference type="NCBI Taxonomy" id="59846"/>
    <lineage>
        <taxon>Bacteria</taxon>
        <taxon>Bacillati</taxon>
        <taxon>Bacillota</taxon>
        <taxon>Bacilli</taxon>
        <taxon>Bacillales</taxon>
        <taxon>Paenibacillaceae</taxon>
        <taxon>Paenibacillus</taxon>
    </lineage>
</organism>
<evidence type="ECO:0000313" key="1">
    <source>
        <dbReference type="EMBL" id="MED5017308.1"/>
    </source>
</evidence>
<protein>
    <recommendedName>
        <fullName evidence="3">DUF4825 domain-containing protein</fullName>
    </recommendedName>
</protein>
<reference evidence="1 2" key="1">
    <citation type="submission" date="2023-03" db="EMBL/GenBank/DDBJ databases">
        <title>Bacillus Genome Sequencing.</title>
        <authorList>
            <person name="Dunlap C."/>
        </authorList>
    </citation>
    <scope>NUCLEOTIDE SEQUENCE [LARGE SCALE GENOMIC DNA]</scope>
    <source>
        <strain evidence="1 2">NRS-52</strain>
    </source>
</reference>
<name>A0ABU6PR02_9BACL</name>